<accession>A0A814IIS0</accession>
<dbReference type="GO" id="GO:0000978">
    <property type="term" value="F:RNA polymerase II cis-regulatory region sequence-specific DNA binding"/>
    <property type="evidence" value="ECO:0007669"/>
    <property type="project" value="TreeGrafter"/>
</dbReference>
<dbReference type="Proteomes" id="UP000663864">
    <property type="component" value="Unassembled WGS sequence"/>
</dbReference>
<feature type="domain" description="Nuclear receptor" evidence="9">
    <location>
        <begin position="47"/>
        <end position="87"/>
    </location>
</feature>
<name>A0A814IIS0_9BILA</name>
<proteinExistence type="predicted"/>
<keyword evidence="3" id="KW-0862">Zinc</keyword>
<evidence type="ECO:0000256" key="5">
    <source>
        <dbReference type="ARBA" id="ARBA00023125"/>
    </source>
</evidence>
<dbReference type="GO" id="GO:0004879">
    <property type="term" value="F:nuclear receptor activity"/>
    <property type="evidence" value="ECO:0007669"/>
    <property type="project" value="TreeGrafter"/>
</dbReference>
<keyword evidence="7" id="KW-0675">Receptor</keyword>
<dbReference type="PROSITE" id="PS00031">
    <property type="entry name" value="NUCLEAR_REC_DBD_1"/>
    <property type="match status" value="1"/>
</dbReference>
<evidence type="ECO:0000256" key="1">
    <source>
        <dbReference type="ARBA" id="ARBA00022723"/>
    </source>
</evidence>
<evidence type="ECO:0000259" key="9">
    <source>
        <dbReference type="PROSITE" id="PS51030"/>
    </source>
</evidence>
<dbReference type="AlphaFoldDB" id="A0A814IIS0"/>
<dbReference type="SMART" id="SM00399">
    <property type="entry name" value="ZnF_C4"/>
    <property type="match status" value="1"/>
</dbReference>
<dbReference type="PRINTS" id="PR00047">
    <property type="entry name" value="STROIDFINGER"/>
</dbReference>
<keyword evidence="8" id="KW-0539">Nucleus</keyword>
<dbReference type="InterPro" id="IPR050234">
    <property type="entry name" value="Nuclear_hormone_rcpt_NR1"/>
</dbReference>
<dbReference type="GO" id="GO:0000122">
    <property type="term" value="P:negative regulation of transcription by RNA polymerase II"/>
    <property type="evidence" value="ECO:0007669"/>
    <property type="project" value="TreeGrafter"/>
</dbReference>
<dbReference type="PROSITE" id="PS51030">
    <property type="entry name" value="NUCLEAR_REC_DBD_2"/>
    <property type="match status" value="1"/>
</dbReference>
<evidence type="ECO:0000313" key="10">
    <source>
        <dbReference type="EMBL" id="CAF1025139.1"/>
    </source>
</evidence>
<dbReference type="InterPro" id="IPR001628">
    <property type="entry name" value="Znf_hrmn_rcpt"/>
</dbReference>
<keyword evidence="2" id="KW-0863">Zinc-finger</keyword>
<dbReference type="GO" id="GO:0030154">
    <property type="term" value="P:cell differentiation"/>
    <property type="evidence" value="ECO:0007669"/>
    <property type="project" value="TreeGrafter"/>
</dbReference>
<evidence type="ECO:0000256" key="2">
    <source>
        <dbReference type="ARBA" id="ARBA00022771"/>
    </source>
</evidence>
<keyword evidence="6" id="KW-0804">Transcription</keyword>
<dbReference type="EMBL" id="CAJNOT010000573">
    <property type="protein sequence ID" value="CAF1025139.1"/>
    <property type="molecule type" value="Genomic_DNA"/>
</dbReference>
<reference evidence="10" key="1">
    <citation type="submission" date="2021-02" db="EMBL/GenBank/DDBJ databases">
        <authorList>
            <person name="Nowell W R."/>
        </authorList>
    </citation>
    <scope>NUCLEOTIDE SEQUENCE</scope>
</reference>
<keyword evidence="5" id="KW-0238">DNA-binding</keyword>
<keyword evidence="4" id="KW-0805">Transcription regulation</keyword>
<dbReference type="PANTHER" id="PTHR24082">
    <property type="entry name" value="NUCLEAR HORMONE RECEPTOR"/>
    <property type="match status" value="1"/>
</dbReference>
<protein>
    <recommendedName>
        <fullName evidence="9">Nuclear receptor domain-containing protein</fullName>
    </recommendedName>
</protein>
<evidence type="ECO:0000256" key="8">
    <source>
        <dbReference type="ARBA" id="ARBA00023242"/>
    </source>
</evidence>
<dbReference type="GO" id="GO:0045944">
    <property type="term" value="P:positive regulation of transcription by RNA polymerase II"/>
    <property type="evidence" value="ECO:0007669"/>
    <property type="project" value="TreeGrafter"/>
</dbReference>
<evidence type="ECO:0000256" key="3">
    <source>
        <dbReference type="ARBA" id="ARBA00022833"/>
    </source>
</evidence>
<organism evidence="10 11">
    <name type="scientific">Rotaria sordida</name>
    <dbReference type="NCBI Taxonomy" id="392033"/>
    <lineage>
        <taxon>Eukaryota</taxon>
        <taxon>Metazoa</taxon>
        <taxon>Spiralia</taxon>
        <taxon>Gnathifera</taxon>
        <taxon>Rotifera</taxon>
        <taxon>Eurotatoria</taxon>
        <taxon>Bdelloidea</taxon>
        <taxon>Philodinida</taxon>
        <taxon>Philodinidae</taxon>
        <taxon>Rotaria</taxon>
    </lineage>
</organism>
<dbReference type="GO" id="GO:0008270">
    <property type="term" value="F:zinc ion binding"/>
    <property type="evidence" value="ECO:0007669"/>
    <property type="project" value="UniProtKB-KW"/>
</dbReference>
<dbReference type="InterPro" id="IPR013088">
    <property type="entry name" value="Znf_NHR/GATA"/>
</dbReference>
<evidence type="ECO:0000256" key="4">
    <source>
        <dbReference type="ARBA" id="ARBA00023015"/>
    </source>
</evidence>
<comment type="caution">
    <text evidence="10">The sequence shown here is derived from an EMBL/GenBank/DDBJ whole genome shotgun (WGS) entry which is preliminary data.</text>
</comment>
<dbReference type="PANTHER" id="PTHR24082:SF283">
    <property type="entry name" value="NUCLEAR HORMONE RECEPTOR HR96"/>
    <property type="match status" value="1"/>
</dbReference>
<dbReference type="Gene3D" id="3.30.50.10">
    <property type="entry name" value="Erythroid Transcription Factor GATA-1, subunit A"/>
    <property type="match status" value="1"/>
</dbReference>
<evidence type="ECO:0000313" key="11">
    <source>
        <dbReference type="Proteomes" id="UP000663864"/>
    </source>
</evidence>
<evidence type="ECO:0000256" key="6">
    <source>
        <dbReference type="ARBA" id="ARBA00023163"/>
    </source>
</evidence>
<gene>
    <name evidence="10" type="ORF">ZHD862_LOCUS13744</name>
</gene>
<keyword evidence="1" id="KW-0479">Metal-binding</keyword>
<sequence length="87" mass="9770">MAIDTENDISDLFLGDNFLKDSSLNGDPLYEINDSPIKPIIKRPKPTLNCVVCGDHAFGYNFDAISCESCKAFFRRNALRPPKIQSF</sequence>
<dbReference type="Pfam" id="PF00105">
    <property type="entry name" value="zf-C4"/>
    <property type="match status" value="1"/>
</dbReference>
<evidence type="ECO:0000256" key="7">
    <source>
        <dbReference type="ARBA" id="ARBA00023170"/>
    </source>
</evidence>
<dbReference type="SUPFAM" id="SSF57716">
    <property type="entry name" value="Glucocorticoid receptor-like (DNA-binding domain)"/>
    <property type="match status" value="1"/>
</dbReference>